<dbReference type="InterPro" id="IPR011990">
    <property type="entry name" value="TPR-like_helical_dom_sf"/>
</dbReference>
<evidence type="ECO:0000256" key="4">
    <source>
        <dbReference type="ARBA" id="ARBA00022801"/>
    </source>
</evidence>
<dbReference type="EMBL" id="JADEXQ010000119">
    <property type="protein sequence ID" value="MBE9032698.1"/>
    <property type="molecule type" value="Genomic_DNA"/>
</dbReference>
<feature type="compositionally biased region" description="Low complexity" evidence="7">
    <location>
        <begin position="621"/>
        <end position="630"/>
    </location>
</feature>
<evidence type="ECO:0000259" key="8">
    <source>
        <dbReference type="Pfam" id="PF01435"/>
    </source>
</evidence>
<evidence type="ECO:0000256" key="7">
    <source>
        <dbReference type="SAM" id="MobiDB-lite"/>
    </source>
</evidence>
<protein>
    <submittedName>
        <fullName evidence="9">M48 family metalloprotease</fullName>
    </submittedName>
</protein>
<sequence length="678" mass="73887">MKRQLKRQIRQFIRKILPFCLGLLLVGVQIGPSVAQAPIRVAVDQPRPNSDPETVVASPEVPAAGTPADDAEPSTTAPTFTVPEVPQPPDESAKTEAMPDVTASKSPEELLKFNQFVEADRLYQAGKTVEAAKIYRQLKPNFDGSAAAEPLPSAVQDIAQMSRAANVYWRESTAGLKLQLEGRTFVPLKLLVKEYPQFIPGHLRLAKAYEDYGKAPEALAVLQAASARYPNEVELLDRRITALAQAEQWMEGSIAARQFALLNPEHPQAERFEQLANENLRLYRKNLKRQLTGNVIGNVITGALGYAVTGSLIGPLNSLQTSFLLLRGESALGESVARRAKDALELVTDEATNQYVNEIGKKLAAVAGREDFKYEFVVVKDKALNAFALPGGKVFINAGAIAKTSSEAELAGLVGHEISHAVLAHGLQLFTQGSLTSNITQFIPYVGGLAENIITFSYSRDMERQADVVGTRLLASAGYASDGLWKLMQSLQREEAAQKRSRPPEWLSTHPGGDERLKNVEQLITQVGYDRYAYEGVERHAVIQQKMEKLLKADAAQKCKIVDKRQGQEDCKDRPTPNAQDQDAPANDTPVNDTPPTPGTTPDPADPSTPRPSPSQDEVLVPAVPADVAPSTSTIDDKSSDNRTNSAKAELIDPKRDWRSPTTTITTPLIDNTAKETP</sequence>
<dbReference type="GO" id="GO:0004222">
    <property type="term" value="F:metalloendopeptidase activity"/>
    <property type="evidence" value="ECO:0007669"/>
    <property type="project" value="InterPro"/>
</dbReference>
<keyword evidence="3" id="KW-0479">Metal-binding</keyword>
<evidence type="ECO:0000256" key="2">
    <source>
        <dbReference type="ARBA" id="ARBA00022670"/>
    </source>
</evidence>
<evidence type="ECO:0000313" key="10">
    <source>
        <dbReference type="Proteomes" id="UP000625316"/>
    </source>
</evidence>
<evidence type="ECO:0000313" key="9">
    <source>
        <dbReference type="EMBL" id="MBE9032698.1"/>
    </source>
</evidence>
<dbReference type="GO" id="GO:0016020">
    <property type="term" value="C:membrane"/>
    <property type="evidence" value="ECO:0007669"/>
    <property type="project" value="TreeGrafter"/>
</dbReference>
<dbReference type="GO" id="GO:0046872">
    <property type="term" value="F:metal ion binding"/>
    <property type="evidence" value="ECO:0007669"/>
    <property type="project" value="UniProtKB-KW"/>
</dbReference>
<keyword evidence="6 9" id="KW-0482">Metalloprotease</keyword>
<dbReference type="Gene3D" id="3.30.2010.10">
    <property type="entry name" value="Metalloproteases ('zincins'), catalytic domain"/>
    <property type="match status" value="1"/>
</dbReference>
<feature type="compositionally biased region" description="Basic and acidic residues" evidence="7">
    <location>
        <begin position="563"/>
        <end position="575"/>
    </location>
</feature>
<feature type="region of interest" description="Disordered" evidence="7">
    <location>
        <begin position="563"/>
        <end position="678"/>
    </location>
</feature>
<feature type="compositionally biased region" description="Basic and acidic residues" evidence="7">
    <location>
        <begin position="650"/>
        <end position="659"/>
    </location>
</feature>
<dbReference type="CDD" id="cd07333">
    <property type="entry name" value="M48C_bepA_like"/>
    <property type="match status" value="1"/>
</dbReference>
<feature type="region of interest" description="Disordered" evidence="7">
    <location>
        <begin position="495"/>
        <end position="514"/>
    </location>
</feature>
<dbReference type="InterPro" id="IPR001915">
    <property type="entry name" value="Peptidase_M48"/>
</dbReference>
<dbReference type="Pfam" id="PF01435">
    <property type="entry name" value="Peptidase_M48"/>
    <property type="match status" value="1"/>
</dbReference>
<dbReference type="RefSeq" id="WP_264327515.1">
    <property type="nucleotide sequence ID" value="NZ_JADEXQ010000119.1"/>
</dbReference>
<dbReference type="Gene3D" id="1.25.40.10">
    <property type="entry name" value="Tetratricopeptide repeat domain"/>
    <property type="match status" value="1"/>
</dbReference>
<accession>A0A928VQ41</accession>
<organism evidence="9 10">
    <name type="scientific">Romeriopsis navalis LEGE 11480</name>
    <dbReference type="NCBI Taxonomy" id="2777977"/>
    <lineage>
        <taxon>Bacteria</taxon>
        <taxon>Bacillati</taxon>
        <taxon>Cyanobacteriota</taxon>
        <taxon>Cyanophyceae</taxon>
        <taxon>Leptolyngbyales</taxon>
        <taxon>Leptolyngbyaceae</taxon>
        <taxon>Romeriopsis</taxon>
        <taxon>Romeriopsis navalis</taxon>
    </lineage>
</organism>
<comment type="caution">
    <text evidence="9">The sequence shown here is derived from an EMBL/GenBank/DDBJ whole genome shotgun (WGS) entry which is preliminary data.</text>
</comment>
<evidence type="ECO:0000256" key="5">
    <source>
        <dbReference type="ARBA" id="ARBA00022833"/>
    </source>
</evidence>
<dbReference type="PANTHER" id="PTHR22726">
    <property type="entry name" value="METALLOENDOPEPTIDASE OMA1"/>
    <property type="match status" value="1"/>
</dbReference>
<feature type="compositionally biased region" description="Pro residues" evidence="7">
    <location>
        <begin position="593"/>
        <end position="613"/>
    </location>
</feature>
<comment type="cofactor">
    <cofactor evidence="1">
        <name>Zn(2+)</name>
        <dbReference type="ChEBI" id="CHEBI:29105"/>
    </cofactor>
</comment>
<keyword evidence="2" id="KW-0645">Protease</keyword>
<dbReference type="InterPro" id="IPR051156">
    <property type="entry name" value="Mito/Outer_Membr_Metalloprot"/>
</dbReference>
<keyword evidence="4" id="KW-0378">Hydrolase</keyword>
<evidence type="ECO:0000256" key="1">
    <source>
        <dbReference type="ARBA" id="ARBA00001947"/>
    </source>
</evidence>
<dbReference type="SUPFAM" id="SSF48452">
    <property type="entry name" value="TPR-like"/>
    <property type="match status" value="1"/>
</dbReference>
<gene>
    <name evidence="9" type="ORF">IQ266_23455</name>
</gene>
<dbReference type="GO" id="GO:0051603">
    <property type="term" value="P:proteolysis involved in protein catabolic process"/>
    <property type="evidence" value="ECO:0007669"/>
    <property type="project" value="TreeGrafter"/>
</dbReference>
<name>A0A928VQ41_9CYAN</name>
<feature type="region of interest" description="Disordered" evidence="7">
    <location>
        <begin position="44"/>
        <end position="104"/>
    </location>
</feature>
<keyword evidence="5" id="KW-0862">Zinc</keyword>
<evidence type="ECO:0000256" key="6">
    <source>
        <dbReference type="ARBA" id="ARBA00023049"/>
    </source>
</evidence>
<dbReference type="AlphaFoldDB" id="A0A928VQ41"/>
<dbReference type="PANTHER" id="PTHR22726:SF1">
    <property type="entry name" value="METALLOENDOPEPTIDASE OMA1, MITOCHONDRIAL"/>
    <property type="match status" value="1"/>
</dbReference>
<dbReference type="Proteomes" id="UP000625316">
    <property type="component" value="Unassembled WGS sequence"/>
</dbReference>
<reference evidence="9" key="1">
    <citation type="submission" date="2020-10" db="EMBL/GenBank/DDBJ databases">
        <authorList>
            <person name="Castelo-Branco R."/>
            <person name="Eusebio N."/>
            <person name="Adriana R."/>
            <person name="Vieira A."/>
            <person name="Brugerolle De Fraissinette N."/>
            <person name="Rezende De Castro R."/>
            <person name="Schneider M.P."/>
            <person name="Vasconcelos V."/>
            <person name="Leao P.N."/>
        </authorList>
    </citation>
    <scope>NUCLEOTIDE SEQUENCE</scope>
    <source>
        <strain evidence="9">LEGE 11480</strain>
    </source>
</reference>
<keyword evidence="10" id="KW-1185">Reference proteome</keyword>
<evidence type="ECO:0000256" key="3">
    <source>
        <dbReference type="ARBA" id="ARBA00022723"/>
    </source>
</evidence>
<feature type="domain" description="Peptidase M48" evidence="8">
    <location>
        <begin position="351"/>
        <end position="522"/>
    </location>
</feature>
<proteinExistence type="predicted"/>